<evidence type="ECO:0000256" key="1">
    <source>
        <dbReference type="SAM" id="MobiDB-lite"/>
    </source>
</evidence>
<reference evidence="4" key="1">
    <citation type="journal article" date="2014" name="Proc. Natl. Acad. Sci. U.S.A.">
        <title>Extensive sampling of basidiomycete genomes demonstrates inadequacy of the white-rot/brown-rot paradigm for wood decay fungi.</title>
        <authorList>
            <person name="Riley R."/>
            <person name="Salamov A.A."/>
            <person name="Brown D.W."/>
            <person name="Nagy L.G."/>
            <person name="Floudas D."/>
            <person name="Held B.W."/>
            <person name="Levasseur A."/>
            <person name="Lombard V."/>
            <person name="Morin E."/>
            <person name="Otillar R."/>
            <person name="Lindquist E.A."/>
            <person name="Sun H."/>
            <person name="LaButti K.M."/>
            <person name="Schmutz J."/>
            <person name="Jabbour D."/>
            <person name="Luo H."/>
            <person name="Baker S.E."/>
            <person name="Pisabarro A.G."/>
            <person name="Walton J.D."/>
            <person name="Blanchette R.A."/>
            <person name="Henrissat B."/>
            <person name="Martin F."/>
            <person name="Cullen D."/>
            <person name="Hibbett D.S."/>
            <person name="Grigoriev I.V."/>
        </authorList>
    </citation>
    <scope>NUCLEOTIDE SEQUENCE [LARGE SCALE GENOMIC DNA]</scope>
    <source>
        <strain evidence="4">MUCL 33604</strain>
    </source>
</reference>
<protein>
    <submittedName>
        <fullName evidence="3">Uncharacterized protein</fullName>
    </submittedName>
</protein>
<feature type="signal peptide" evidence="2">
    <location>
        <begin position="1"/>
        <end position="18"/>
    </location>
</feature>
<dbReference type="AlphaFoldDB" id="A0A067PQ28"/>
<feature type="compositionally biased region" description="Acidic residues" evidence="1">
    <location>
        <begin position="57"/>
        <end position="66"/>
    </location>
</feature>
<organism evidence="3 4">
    <name type="scientific">Jaapia argillacea MUCL 33604</name>
    <dbReference type="NCBI Taxonomy" id="933084"/>
    <lineage>
        <taxon>Eukaryota</taxon>
        <taxon>Fungi</taxon>
        <taxon>Dikarya</taxon>
        <taxon>Basidiomycota</taxon>
        <taxon>Agaricomycotina</taxon>
        <taxon>Agaricomycetes</taxon>
        <taxon>Agaricomycetidae</taxon>
        <taxon>Jaapiales</taxon>
        <taxon>Jaapiaceae</taxon>
        <taxon>Jaapia</taxon>
    </lineage>
</organism>
<dbReference type="OrthoDB" id="3264508at2759"/>
<dbReference type="EMBL" id="KL197740">
    <property type="protein sequence ID" value="KDQ52416.1"/>
    <property type="molecule type" value="Genomic_DNA"/>
</dbReference>
<evidence type="ECO:0000313" key="3">
    <source>
        <dbReference type="EMBL" id="KDQ52416.1"/>
    </source>
</evidence>
<keyword evidence="2" id="KW-0732">Signal</keyword>
<proteinExistence type="predicted"/>
<accession>A0A067PQ28</accession>
<gene>
    <name evidence="3" type="ORF">JAAARDRAFT_198332</name>
</gene>
<feature type="region of interest" description="Disordered" evidence="1">
    <location>
        <begin position="57"/>
        <end position="84"/>
    </location>
</feature>
<name>A0A067PQ28_9AGAM</name>
<dbReference type="HOGENOM" id="CLU_2527771_0_0_1"/>
<evidence type="ECO:0000313" key="4">
    <source>
        <dbReference type="Proteomes" id="UP000027265"/>
    </source>
</evidence>
<sequence length="84" mass="9616">MHLSLLSSSLNILPLIFAHLDKPIHSSPHQVSEWHFAEAEEYEYRPRILLGGAIMEEDKDEDGVDGEENREAEMKNESKVKTLI</sequence>
<feature type="chain" id="PRO_5001643367" evidence="2">
    <location>
        <begin position="19"/>
        <end position="84"/>
    </location>
</feature>
<dbReference type="Proteomes" id="UP000027265">
    <property type="component" value="Unassembled WGS sequence"/>
</dbReference>
<evidence type="ECO:0000256" key="2">
    <source>
        <dbReference type="SAM" id="SignalP"/>
    </source>
</evidence>
<keyword evidence="4" id="KW-1185">Reference proteome</keyword>
<dbReference type="InParanoid" id="A0A067PQ28"/>
<feature type="compositionally biased region" description="Basic and acidic residues" evidence="1">
    <location>
        <begin position="67"/>
        <end position="84"/>
    </location>
</feature>